<keyword evidence="5 6" id="KW-0472">Membrane</keyword>
<evidence type="ECO:0000313" key="8">
    <source>
        <dbReference type="EMBL" id="CAK7214727.1"/>
    </source>
</evidence>
<dbReference type="PROSITE" id="PS00216">
    <property type="entry name" value="SUGAR_TRANSPORT_1"/>
    <property type="match status" value="1"/>
</dbReference>
<feature type="transmembrane region" description="Helical" evidence="6">
    <location>
        <begin position="138"/>
        <end position="159"/>
    </location>
</feature>
<dbReference type="InterPro" id="IPR010573">
    <property type="entry name" value="MFS_Str1/Tri12-like"/>
</dbReference>
<evidence type="ECO:0000259" key="7">
    <source>
        <dbReference type="PROSITE" id="PS50850"/>
    </source>
</evidence>
<comment type="caution">
    <text evidence="8">The sequence shown here is derived from an EMBL/GenBank/DDBJ whole genome shotgun (WGS) entry which is preliminary data.</text>
</comment>
<feature type="transmembrane region" description="Helical" evidence="6">
    <location>
        <begin position="302"/>
        <end position="319"/>
    </location>
</feature>
<proteinExistence type="predicted"/>
<feature type="transmembrane region" description="Helical" evidence="6">
    <location>
        <begin position="268"/>
        <end position="290"/>
    </location>
</feature>
<dbReference type="CDD" id="cd06179">
    <property type="entry name" value="MFS_TRI12_like"/>
    <property type="match status" value="1"/>
</dbReference>
<comment type="subcellular location">
    <subcellularLocation>
        <location evidence="1">Membrane</location>
        <topology evidence="1">Multi-pass membrane protein</topology>
    </subcellularLocation>
</comment>
<keyword evidence="4 6" id="KW-1133">Transmembrane helix</keyword>
<keyword evidence="2" id="KW-0813">Transport</keyword>
<dbReference type="PROSITE" id="PS50850">
    <property type="entry name" value="MFS"/>
    <property type="match status" value="1"/>
</dbReference>
<dbReference type="PANTHER" id="PTHR23501:SF109">
    <property type="entry name" value="MAJOR FACILITATOR SUPERFAMILY (MFS) PROFILE DOMAIN-CONTAINING PROTEIN-RELATED"/>
    <property type="match status" value="1"/>
</dbReference>
<dbReference type="Proteomes" id="UP001642482">
    <property type="component" value="Unassembled WGS sequence"/>
</dbReference>
<organism evidence="8 9">
    <name type="scientific">Sporothrix eucalyptigena</name>
    <dbReference type="NCBI Taxonomy" id="1812306"/>
    <lineage>
        <taxon>Eukaryota</taxon>
        <taxon>Fungi</taxon>
        <taxon>Dikarya</taxon>
        <taxon>Ascomycota</taxon>
        <taxon>Pezizomycotina</taxon>
        <taxon>Sordariomycetes</taxon>
        <taxon>Sordariomycetidae</taxon>
        <taxon>Ophiostomatales</taxon>
        <taxon>Ophiostomataceae</taxon>
        <taxon>Sporothrix</taxon>
    </lineage>
</organism>
<evidence type="ECO:0000313" key="9">
    <source>
        <dbReference type="Proteomes" id="UP001642482"/>
    </source>
</evidence>
<evidence type="ECO:0000256" key="6">
    <source>
        <dbReference type="SAM" id="Phobius"/>
    </source>
</evidence>
<protein>
    <recommendedName>
        <fullName evidence="7">Major facilitator superfamily (MFS) profile domain-containing protein</fullName>
    </recommendedName>
</protein>
<feature type="transmembrane region" description="Helical" evidence="6">
    <location>
        <begin position="431"/>
        <end position="447"/>
    </location>
</feature>
<dbReference type="SUPFAM" id="SSF103473">
    <property type="entry name" value="MFS general substrate transporter"/>
    <property type="match status" value="2"/>
</dbReference>
<dbReference type="EMBL" id="CAWUHD010000015">
    <property type="protein sequence ID" value="CAK7214727.1"/>
    <property type="molecule type" value="Genomic_DNA"/>
</dbReference>
<keyword evidence="3 6" id="KW-0812">Transmembrane</keyword>
<dbReference type="InterPro" id="IPR053791">
    <property type="entry name" value="MFS_Tri12-like"/>
</dbReference>
<feature type="transmembrane region" description="Helical" evidence="6">
    <location>
        <begin position="382"/>
        <end position="401"/>
    </location>
</feature>
<feature type="transmembrane region" description="Helical" evidence="6">
    <location>
        <begin position="556"/>
        <end position="575"/>
    </location>
</feature>
<gene>
    <name evidence="8" type="ORF">SEUCBS140593_002288</name>
</gene>
<feature type="transmembrane region" description="Helical" evidence="6">
    <location>
        <begin position="227"/>
        <end position="247"/>
    </location>
</feature>
<evidence type="ECO:0000256" key="3">
    <source>
        <dbReference type="ARBA" id="ARBA00022692"/>
    </source>
</evidence>
<dbReference type="Pfam" id="PF06609">
    <property type="entry name" value="TRI12"/>
    <property type="match status" value="1"/>
</dbReference>
<feature type="transmembrane region" description="Helical" evidence="6">
    <location>
        <begin position="194"/>
        <end position="215"/>
    </location>
</feature>
<feature type="transmembrane region" description="Helical" evidence="6">
    <location>
        <begin position="408"/>
        <end position="425"/>
    </location>
</feature>
<keyword evidence="9" id="KW-1185">Reference proteome</keyword>
<feature type="domain" description="Major facilitator superfamily (MFS) profile" evidence="7">
    <location>
        <begin position="73"/>
        <end position="579"/>
    </location>
</feature>
<name>A0ABP0B5I5_9PEZI</name>
<dbReference type="InterPro" id="IPR005829">
    <property type="entry name" value="Sugar_transporter_CS"/>
</dbReference>
<accession>A0ABP0B5I5</accession>
<evidence type="ECO:0000256" key="5">
    <source>
        <dbReference type="ARBA" id="ARBA00023136"/>
    </source>
</evidence>
<dbReference type="InterPro" id="IPR020846">
    <property type="entry name" value="MFS_dom"/>
</dbReference>
<dbReference type="Gene3D" id="1.20.1250.20">
    <property type="entry name" value="MFS general substrate transporter like domains"/>
    <property type="match status" value="1"/>
</dbReference>
<feature type="transmembrane region" description="Helical" evidence="6">
    <location>
        <begin position="165"/>
        <end position="187"/>
    </location>
</feature>
<evidence type="ECO:0000256" key="1">
    <source>
        <dbReference type="ARBA" id="ARBA00004141"/>
    </source>
</evidence>
<sequence>MAATPTGEKTPMPDDLAIHTETIQPVSTAKTDNDIPEEYRAELDNGDITVEALGGTVDDLPAGYYRSFNFIGTITALCFGQISCYFGFVMPANILTIINEDIGPNPNYVWTALIWNLTQAVAFVLVGRLSDLLGRRWFFILGNAIGLVGSIIACVAPNIPVLIVGSAFIGIGAGVQLSFSMVIGELIPNKYRGFGISCIFVSALPLTAFGPVIIRSMVLHTAAGWRWSFYINVIVLTIVVALFYFCYHPPTYEMLHARRAHNVSRWKMVDFVGILLFTAGLLVLLLGISWGGSIYPWKSAKVIGFIVGGAVILILLVVWEIYGAGEYPLIPINLFRNRHYVGVIITAAVGSMVYYSLLVLWPVQITELYDTDIMAVGWKSCVVAGAALIGQGACGVFVRILGKHKLQMIISVSLLTAFTGAMAATTPTTPGMAVTFIFLASVCLGYVENVALTIGPFCLEQADLGLALGLLGATRSTLATTAQAIFETILSNKLITNIPKYVIPAVLDAGLPQSSVDALLAGLSAGNMTGVPDITPAIEAAATEGNKQAYSHSFQIVYLAAVAFGCCGIMAALNAPNSESKFTNIVPRKLHGKGVGKVQEKDAPATEA</sequence>
<feature type="transmembrane region" description="Helical" evidence="6">
    <location>
        <begin position="68"/>
        <end position="88"/>
    </location>
</feature>
<feature type="transmembrane region" description="Helical" evidence="6">
    <location>
        <begin position="340"/>
        <end position="362"/>
    </location>
</feature>
<dbReference type="InterPro" id="IPR036259">
    <property type="entry name" value="MFS_trans_sf"/>
</dbReference>
<feature type="transmembrane region" description="Helical" evidence="6">
    <location>
        <begin position="108"/>
        <end position="126"/>
    </location>
</feature>
<dbReference type="PANTHER" id="PTHR23501">
    <property type="entry name" value="MAJOR FACILITATOR SUPERFAMILY"/>
    <property type="match status" value="1"/>
</dbReference>
<evidence type="ECO:0000256" key="2">
    <source>
        <dbReference type="ARBA" id="ARBA00022448"/>
    </source>
</evidence>
<evidence type="ECO:0000256" key="4">
    <source>
        <dbReference type="ARBA" id="ARBA00022989"/>
    </source>
</evidence>
<reference evidence="8 9" key="1">
    <citation type="submission" date="2024-01" db="EMBL/GenBank/DDBJ databases">
        <authorList>
            <person name="Allen C."/>
            <person name="Tagirdzhanova G."/>
        </authorList>
    </citation>
    <scope>NUCLEOTIDE SEQUENCE [LARGE SCALE GENOMIC DNA]</scope>
</reference>